<evidence type="ECO:0000313" key="2">
    <source>
        <dbReference type="EMBL" id="KAF6157706.1"/>
    </source>
</evidence>
<reference evidence="2 3" key="1">
    <citation type="journal article" date="2020" name="IScience">
        <title>Genome Sequencing of the Endangered Kingdonia uniflora (Circaeasteraceae, Ranunculales) Reveals Potential Mechanisms of Evolutionary Specialization.</title>
        <authorList>
            <person name="Sun Y."/>
            <person name="Deng T."/>
            <person name="Zhang A."/>
            <person name="Moore M.J."/>
            <person name="Landis J.B."/>
            <person name="Lin N."/>
            <person name="Zhang H."/>
            <person name="Zhang X."/>
            <person name="Huang J."/>
            <person name="Zhang X."/>
            <person name="Sun H."/>
            <person name="Wang H."/>
        </authorList>
    </citation>
    <scope>NUCLEOTIDE SEQUENCE [LARGE SCALE GENOMIC DNA]</scope>
    <source>
        <strain evidence="2">TB1705</strain>
        <tissue evidence="2">Leaf</tissue>
    </source>
</reference>
<gene>
    <name evidence="2" type="ORF">GIB67_037279</name>
</gene>
<evidence type="ECO:0000313" key="3">
    <source>
        <dbReference type="Proteomes" id="UP000541444"/>
    </source>
</evidence>
<feature type="domain" description="Myb/SANT-like" evidence="1">
    <location>
        <begin position="5"/>
        <end position="63"/>
    </location>
</feature>
<dbReference type="Proteomes" id="UP000541444">
    <property type="component" value="Unassembled WGS sequence"/>
</dbReference>
<accession>A0A7J7MS46</accession>
<organism evidence="2 3">
    <name type="scientific">Kingdonia uniflora</name>
    <dbReference type="NCBI Taxonomy" id="39325"/>
    <lineage>
        <taxon>Eukaryota</taxon>
        <taxon>Viridiplantae</taxon>
        <taxon>Streptophyta</taxon>
        <taxon>Embryophyta</taxon>
        <taxon>Tracheophyta</taxon>
        <taxon>Spermatophyta</taxon>
        <taxon>Magnoliopsida</taxon>
        <taxon>Ranunculales</taxon>
        <taxon>Circaeasteraceae</taxon>
        <taxon>Kingdonia</taxon>
    </lineage>
</organism>
<evidence type="ECO:0000259" key="1">
    <source>
        <dbReference type="Pfam" id="PF12776"/>
    </source>
</evidence>
<dbReference type="AlphaFoldDB" id="A0A7J7MS46"/>
<dbReference type="EMBL" id="JACGCM010001272">
    <property type="protein sequence ID" value="KAF6157706.1"/>
    <property type="molecule type" value="Genomic_DNA"/>
</dbReference>
<comment type="caution">
    <text evidence="2">The sequence shown here is derived from an EMBL/GenBank/DDBJ whole genome shotgun (WGS) entry which is preliminary data.</text>
</comment>
<keyword evidence="3" id="KW-1185">Reference proteome</keyword>
<dbReference type="InterPro" id="IPR024752">
    <property type="entry name" value="Myb/SANT-like_dom"/>
</dbReference>
<dbReference type="Pfam" id="PF12776">
    <property type="entry name" value="Myb_DNA-bind_3"/>
    <property type="match status" value="1"/>
</dbReference>
<name>A0A7J7MS46_9MAGN</name>
<proteinExistence type="predicted"/>
<feature type="non-terminal residue" evidence="2">
    <location>
        <position position="1"/>
    </location>
</feature>
<protein>
    <recommendedName>
        <fullName evidence="1">Myb/SANT-like domain-containing protein</fullName>
    </recommendedName>
</protein>
<feature type="non-terminal residue" evidence="2">
    <location>
        <position position="67"/>
    </location>
</feature>
<sequence length="67" mass="8192">FRLYFILKCQAQINLNRVSGTSLNTIAWKTVEEELNNMQNFHVLKQKELKNQWDYMKKLFFMYLCLL</sequence>